<gene>
    <name evidence="1" type="ORF">CEXT_310391</name>
</gene>
<protein>
    <submittedName>
        <fullName evidence="1">Uncharacterized protein</fullName>
    </submittedName>
</protein>
<name>A0AAV4V003_CAEEX</name>
<dbReference type="EMBL" id="BPLR01013726">
    <property type="protein sequence ID" value="GIY63290.1"/>
    <property type="molecule type" value="Genomic_DNA"/>
</dbReference>
<proteinExistence type="predicted"/>
<evidence type="ECO:0000313" key="1">
    <source>
        <dbReference type="EMBL" id="GIY63290.1"/>
    </source>
</evidence>
<organism evidence="1 2">
    <name type="scientific">Caerostris extrusa</name>
    <name type="common">Bark spider</name>
    <name type="synonym">Caerostris bankana</name>
    <dbReference type="NCBI Taxonomy" id="172846"/>
    <lineage>
        <taxon>Eukaryota</taxon>
        <taxon>Metazoa</taxon>
        <taxon>Ecdysozoa</taxon>
        <taxon>Arthropoda</taxon>
        <taxon>Chelicerata</taxon>
        <taxon>Arachnida</taxon>
        <taxon>Araneae</taxon>
        <taxon>Araneomorphae</taxon>
        <taxon>Entelegynae</taxon>
        <taxon>Araneoidea</taxon>
        <taxon>Araneidae</taxon>
        <taxon>Caerostris</taxon>
    </lineage>
</organism>
<keyword evidence="2" id="KW-1185">Reference proteome</keyword>
<comment type="caution">
    <text evidence="1">The sequence shown here is derived from an EMBL/GenBank/DDBJ whole genome shotgun (WGS) entry which is preliminary data.</text>
</comment>
<reference evidence="1 2" key="1">
    <citation type="submission" date="2021-06" db="EMBL/GenBank/DDBJ databases">
        <title>Caerostris extrusa draft genome.</title>
        <authorList>
            <person name="Kono N."/>
            <person name="Arakawa K."/>
        </authorList>
    </citation>
    <scope>NUCLEOTIDE SEQUENCE [LARGE SCALE GENOMIC DNA]</scope>
</reference>
<accession>A0AAV4V003</accession>
<evidence type="ECO:0000313" key="2">
    <source>
        <dbReference type="Proteomes" id="UP001054945"/>
    </source>
</evidence>
<dbReference type="AlphaFoldDB" id="A0AAV4V003"/>
<dbReference type="Proteomes" id="UP001054945">
    <property type="component" value="Unassembled WGS sequence"/>
</dbReference>
<sequence length="221" mass="25889">MQSVEQMDLVSSNYYQKMDAFARDLKKPFDHRNCKKRLRRKKGKFSLQMIADIDHKYGSSIEEFKLQSVEQEDLVSSNCSQKMDEFARDLRCALDEPFDRRNRKKKPKKKKGKFSLQMKSTELPEGYNVAKHIFKNNPIQKKEKEMFTKKQLEKKLKGIDSDSDEHLPFKKNVCRFFTPCSTVDKWSTLSGSDDKKKIEIPPFYTSLSSENGSFSNNWAIS</sequence>